<accession>A0AAV7PSQ3</accession>
<name>A0AAV7PSQ3_PLEWA</name>
<protein>
    <submittedName>
        <fullName evidence="1">Uncharacterized protein</fullName>
    </submittedName>
</protein>
<organism evidence="1 2">
    <name type="scientific">Pleurodeles waltl</name>
    <name type="common">Iberian ribbed newt</name>
    <dbReference type="NCBI Taxonomy" id="8319"/>
    <lineage>
        <taxon>Eukaryota</taxon>
        <taxon>Metazoa</taxon>
        <taxon>Chordata</taxon>
        <taxon>Craniata</taxon>
        <taxon>Vertebrata</taxon>
        <taxon>Euteleostomi</taxon>
        <taxon>Amphibia</taxon>
        <taxon>Batrachia</taxon>
        <taxon>Caudata</taxon>
        <taxon>Salamandroidea</taxon>
        <taxon>Salamandridae</taxon>
        <taxon>Pleurodelinae</taxon>
        <taxon>Pleurodeles</taxon>
    </lineage>
</organism>
<comment type="caution">
    <text evidence="1">The sequence shown here is derived from an EMBL/GenBank/DDBJ whole genome shotgun (WGS) entry which is preliminary data.</text>
</comment>
<gene>
    <name evidence="1" type="ORF">NDU88_008665</name>
</gene>
<dbReference type="Proteomes" id="UP001066276">
    <property type="component" value="Chromosome 7"/>
</dbReference>
<keyword evidence="2" id="KW-1185">Reference proteome</keyword>
<evidence type="ECO:0000313" key="1">
    <source>
        <dbReference type="EMBL" id="KAJ1130312.1"/>
    </source>
</evidence>
<dbReference type="EMBL" id="JANPWB010000011">
    <property type="protein sequence ID" value="KAJ1130312.1"/>
    <property type="molecule type" value="Genomic_DNA"/>
</dbReference>
<evidence type="ECO:0000313" key="2">
    <source>
        <dbReference type="Proteomes" id="UP001066276"/>
    </source>
</evidence>
<reference evidence="1" key="1">
    <citation type="journal article" date="2022" name="bioRxiv">
        <title>Sequencing and chromosome-scale assembly of the giantPleurodeles waltlgenome.</title>
        <authorList>
            <person name="Brown T."/>
            <person name="Elewa A."/>
            <person name="Iarovenko S."/>
            <person name="Subramanian E."/>
            <person name="Araus A.J."/>
            <person name="Petzold A."/>
            <person name="Susuki M."/>
            <person name="Suzuki K.-i.T."/>
            <person name="Hayashi T."/>
            <person name="Toyoda A."/>
            <person name="Oliveira C."/>
            <person name="Osipova E."/>
            <person name="Leigh N.D."/>
            <person name="Simon A."/>
            <person name="Yun M.H."/>
        </authorList>
    </citation>
    <scope>NUCLEOTIDE SEQUENCE</scope>
    <source>
        <strain evidence="1">20211129_DDA</strain>
        <tissue evidence="1">Liver</tissue>
    </source>
</reference>
<sequence length="95" mass="11070">MCEARNKVNKVAKQLETLERKRRRAWNDKAAYAIRFPETECVSDTSKQIESHQQSRARFEPNGKLWLEVDDLKTIKGIKISHPKEACRNKALLAF</sequence>
<dbReference type="AlphaFoldDB" id="A0AAV7PSQ3"/>
<proteinExistence type="predicted"/>